<dbReference type="OrthoDB" id="5116476at2"/>
<organism evidence="3 4">
    <name type="scientific">Subtercola boreus</name>
    <dbReference type="NCBI Taxonomy" id="120213"/>
    <lineage>
        <taxon>Bacteria</taxon>
        <taxon>Bacillati</taxon>
        <taxon>Actinomycetota</taxon>
        <taxon>Actinomycetes</taxon>
        <taxon>Micrococcales</taxon>
        <taxon>Microbacteriaceae</taxon>
        <taxon>Subtercola</taxon>
    </lineage>
</organism>
<dbReference type="Gene3D" id="3.40.50.2000">
    <property type="entry name" value="Glycogen Phosphorylase B"/>
    <property type="match status" value="2"/>
</dbReference>
<gene>
    <name evidence="3" type="ORF">B7R21_09215</name>
</gene>
<protein>
    <recommendedName>
        <fullName evidence="1">D-inositol 3-phosphate glycosyltransferase</fullName>
    </recommendedName>
</protein>
<name>A0A3E0VUK9_9MICO</name>
<feature type="region of interest" description="Disordered" evidence="2">
    <location>
        <begin position="64"/>
        <end position="92"/>
    </location>
</feature>
<dbReference type="SUPFAM" id="SSF53756">
    <property type="entry name" value="UDP-Glycosyltransferase/glycogen phosphorylase"/>
    <property type="match status" value="1"/>
</dbReference>
<dbReference type="CDD" id="cd03801">
    <property type="entry name" value="GT4_PimA-like"/>
    <property type="match status" value="1"/>
</dbReference>
<reference evidence="3 4" key="1">
    <citation type="submission" date="2017-04" db="EMBL/GenBank/DDBJ databases">
        <title>Comparative genome analysis of Subtercola boreus.</title>
        <authorList>
            <person name="Cho Y.-J."/>
            <person name="Cho A."/>
            <person name="Kim O.-S."/>
            <person name="Lee J.-I."/>
        </authorList>
    </citation>
    <scope>NUCLEOTIDE SEQUENCE [LARGE SCALE GENOMIC DNA]</scope>
    <source>
        <strain evidence="3 4">P27444</strain>
    </source>
</reference>
<dbReference type="PANTHER" id="PTHR45947:SF3">
    <property type="entry name" value="SULFOQUINOVOSYL TRANSFERASE SQD2"/>
    <property type="match status" value="1"/>
</dbReference>
<evidence type="ECO:0000256" key="1">
    <source>
        <dbReference type="ARBA" id="ARBA00021292"/>
    </source>
</evidence>
<accession>A0A3E0VUK9</accession>
<comment type="caution">
    <text evidence="3">The sequence shown here is derived from an EMBL/GenBank/DDBJ whole genome shotgun (WGS) entry which is preliminary data.</text>
</comment>
<evidence type="ECO:0000313" key="3">
    <source>
        <dbReference type="EMBL" id="RFA13078.1"/>
    </source>
</evidence>
<dbReference type="Pfam" id="PF13692">
    <property type="entry name" value="Glyco_trans_1_4"/>
    <property type="match status" value="1"/>
</dbReference>
<dbReference type="AlphaFoldDB" id="A0A3E0VUK9"/>
<evidence type="ECO:0000256" key="2">
    <source>
        <dbReference type="SAM" id="MobiDB-lite"/>
    </source>
</evidence>
<proteinExistence type="predicted"/>
<dbReference type="PANTHER" id="PTHR45947">
    <property type="entry name" value="SULFOQUINOVOSYL TRANSFERASE SQD2"/>
    <property type="match status" value="1"/>
</dbReference>
<evidence type="ECO:0000313" key="4">
    <source>
        <dbReference type="Proteomes" id="UP000256709"/>
    </source>
</evidence>
<dbReference type="Proteomes" id="UP000256709">
    <property type="component" value="Unassembled WGS sequence"/>
</dbReference>
<dbReference type="GO" id="GO:0016758">
    <property type="term" value="F:hexosyltransferase activity"/>
    <property type="evidence" value="ECO:0007669"/>
    <property type="project" value="TreeGrafter"/>
</dbReference>
<dbReference type="InterPro" id="IPR050194">
    <property type="entry name" value="Glycosyltransferase_grp1"/>
</dbReference>
<dbReference type="EMBL" id="NBXA01000020">
    <property type="protein sequence ID" value="RFA13078.1"/>
    <property type="molecule type" value="Genomic_DNA"/>
</dbReference>
<sequence length="369" mass="39986">MPVGPESTVQFVFPTERDVPSWEKRHLAGEVPGFWPYGLDELRHYTGSLSAVAAREPSRASVLRNRLRGRLPGRNRPATTRPRPPGSHRNLGLTWDENAARRMLLEHPADEMYSGVIWVTDMLAHGSDIGTIRQVLRAMNGLWVISRAQQEAVQRLVGDDGPPVGFFRFGVDAGFFTPAPQAERPFVLSVGGDRDRDTATLFEALATVHRRAPDTEIFVQTSSSLPAPDGVTKVARVSHRELAALYARASVVAIATRPNLHASGMTVSLEAMATARPVVMTDTPGIDDYVFDQQTGFLTPVGDAPAMAERVLQLLADPSLAREFGLAGRRAVETGLTSSQMVRELAAFTGLQRPAPAPALDGVSTATPL</sequence>